<evidence type="ECO:0000313" key="1">
    <source>
        <dbReference type="EMBL" id="VDM80072.1"/>
    </source>
</evidence>
<protein>
    <submittedName>
        <fullName evidence="1">Uncharacterized protein</fullName>
    </submittedName>
</protein>
<organism evidence="1 2">
    <name type="scientific">Strongylus vulgaris</name>
    <name type="common">Blood worm</name>
    <dbReference type="NCBI Taxonomy" id="40348"/>
    <lineage>
        <taxon>Eukaryota</taxon>
        <taxon>Metazoa</taxon>
        <taxon>Ecdysozoa</taxon>
        <taxon>Nematoda</taxon>
        <taxon>Chromadorea</taxon>
        <taxon>Rhabditida</taxon>
        <taxon>Rhabditina</taxon>
        <taxon>Rhabditomorpha</taxon>
        <taxon>Strongyloidea</taxon>
        <taxon>Strongylidae</taxon>
        <taxon>Strongylus</taxon>
    </lineage>
</organism>
<accession>A0A3P7LLR3</accession>
<keyword evidence="2" id="KW-1185">Reference proteome</keyword>
<name>A0A3P7LLR3_STRVU</name>
<evidence type="ECO:0000313" key="2">
    <source>
        <dbReference type="Proteomes" id="UP000270094"/>
    </source>
</evidence>
<sequence length="72" mass="7991">MTLGVELRCIAEVYPPAGSPELEDVRRFRFPGCPAKSRLCRKHHRLADSVARWLPDSCGESLAGPWQGTVNV</sequence>
<dbReference type="Proteomes" id="UP000270094">
    <property type="component" value="Unassembled WGS sequence"/>
</dbReference>
<dbReference type="AlphaFoldDB" id="A0A3P7LLR3"/>
<gene>
    <name evidence="1" type="ORF">SVUK_LOCUS15070</name>
</gene>
<proteinExistence type="predicted"/>
<reference evidence="1 2" key="1">
    <citation type="submission" date="2018-11" db="EMBL/GenBank/DDBJ databases">
        <authorList>
            <consortium name="Pathogen Informatics"/>
        </authorList>
    </citation>
    <scope>NUCLEOTIDE SEQUENCE [LARGE SCALE GENOMIC DNA]</scope>
</reference>
<dbReference type="EMBL" id="UYYB01107283">
    <property type="protein sequence ID" value="VDM80072.1"/>
    <property type="molecule type" value="Genomic_DNA"/>
</dbReference>